<dbReference type="Proteomes" id="UP000027586">
    <property type="component" value="Unassembled WGS sequence"/>
</dbReference>
<dbReference type="GO" id="GO:0008449">
    <property type="term" value="F:N-acetylglucosamine-6-sulfatase activity"/>
    <property type="evidence" value="ECO:0007669"/>
    <property type="project" value="TreeGrafter"/>
</dbReference>
<dbReference type="PANTHER" id="PTHR43108:SF8">
    <property type="entry name" value="SD21168P"/>
    <property type="match status" value="1"/>
</dbReference>
<protein>
    <submittedName>
        <fullName evidence="3">Arylsulfatase</fullName>
    </submittedName>
</protein>
<comment type="similarity">
    <text evidence="1">Belongs to the sulfatase family.</text>
</comment>
<dbReference type="SUPFAM" id="SSF53649">
    <property type="entry name" value="Alkaline phosphatase-like"/>
    <property type="match status" value="1"/>
</dbReference>
<evidence type="ECO:0000259" key="2">
    <source>
        <dbReference type="Pfam" id="PF00884"/>
    </source>
</evidence>
<dbReference type="EMBL" id="CBTN010000006">
    <property type="protein sequence ID" value="CDH50211.1"/>
    <property type="molecule type" value="Genomic_DNA"/>
</dbReference>
<gene>
    <name evidence="3" type="ORF">LCOR_01930.1</name>
</gene>
<keyword evidence="4" id="KW-1185">Reference proteome</keyword>
<sequence>MFKDAKVPRNPNFNPDKLTKTASYWKRMHRLNQTEIDRVDRVYQKRLQSLQSVDEMIESLVKELDAQGKLNNTYIFYSSDNGVPFIVRGPGVRRGHVSHVVSSHNDLASTFLALAHEDELIPEWVDGGVMPLTPALENHPKQAPKESFAVEFWSKGYLSFVPPPEGSFRGGGTYKTLRLISPEYNCKSPTVGRSKKEDNLIHIVKYAVWCTGEHELYDLNADPFETSNLFETSEQQSNATMIRLTNRLDALLYVLKSCCGPTCRDPWSALHGEDTLVKSLADALHPKVDIALAFDHDAFYKQFIRVGFNECLGYFSIANEEMHQSPYDMKNAFKVPASNHDICPIHPEDGSRSSLTKRDNLFKQDPMRQTLNNHISSDEVYDLFHLIPQPSAPVGLNVPTADELDGCSQPVPQKLLEKQVEWHRYGFYNAHGN</sequence>
<comment type="caution">
    <text evidence="3">The sequence shown here is derived from an EMBL/GenBank/DDBJ whole genome shotgun (WGS) entry which is preliminary data.</text>
</comment>
<dbReference type="OrthoDB" id="103349at2759"/>
<name>A0A068RMM4_9FUNG</name>
<dbReference type="Pfam" id="PF00884">
    <property type="entry name" value="Sulfatase"/>
    <property type="match status" value="1"/>
</dbReference>
<organism evidence="3 4">
    <name type="scientific">Lichtheimia corymbifera JMRC:FSU:9682</name>
    <dbReference type="NCBI Taxonomy" id="1263082"/>
    <lineage>
        <taxon>Eukaryota</taxon>
        <taxon>Fungi</taxon>
        <taxon>Fungi incertae sedis</taxon>
        <taxon>Mucoromycota</taxon>
        <taxon>Mucoromycotina</taxon>
        <taxon>Mucoromycetes</taxon>
        <taxon>Mucorales</taxon>
        <taxon>Lichtheimiaceae</taxon>
        <taxon>Lichtheimia</taxon>
    </lineage>
</organism>
<dbReference type="GO" id="GO:0005539">
    <property type="term" value="F:glycosaminoglycan binding"/>
    <property type="evidence" value="ECO:0007669"/>
    <property type="project" value="TreeGrafter"/>
</dbReference>
<dbReference type="Gene3D" id="3.40.720.10">
    <property type="entry name" value="Alkaline Phosphatase, subunit A"/>
    <property type="match status" value="1"/>
</dbReference>
<evidence type="ECO:0000256" key="1">
    <source>
        <dbReference type="ARBA" id="ARBA00008779"/>
    </source>
</evidence>
<reference evidence="3" key="1">
    <citation type="submission" date="2013-08" db="EMBL/GenBank/DDBJ databases">
        <title>Gene expansion shapes genome architecture in the human pathogen Lichtheimia corymbifera: an evolutionary genomics analysis in the ancient terrestrial Mucorales (Mucoromycotina).</title>
        <authorList>
            <person name="Schwartze V.U."/>
            <person name="Winter S."/>
            <person name="Shelest E."/>
            <person name="Marcet-Houben M."/>
            <person name="Horn F."/>
            <person name="Wehner S."/>
            <person name="Hoffmann K."/>
            <person name="Riege K."/>
            <person name="Sammeth M."/>
            <person name="Nowrousian M."/>
            <person name="Valiante V."/>
            <person name="Linde J."/>
            <person name="Jacobsen I.D."/>
            <person name="Marz M."/>
            <person name="Brakhage A.A."/>
            <person name="Gabaldon T."/>
            <person name="Bocker S."/>
            <person name="Voigt K."/>
        </authorList>
    </citation>
    <scope>NUCLEOTIDE SEQUENCE [LARGE SCALE GENOMIC DNA]</scope>
    <source>
        <strain evidence="3">FSU 9682</strain>
    </source>
</reference>
<dbReference type="VEuPathDB" id="FungiDB:LCOR_01930.1"/>
<dbReference type="InterPro" id="IPR017850">
    <property type="entry name" value="Alkaline_phosphatase_core_sf"/>
</dbReference>
<proteinExistence type="inferred from homology"/>
<feature type="domain" description="Sulfatase N-terminal" evidence="2">
    <location>
        <begin position="29"/>
        <end position="82"/>
    </location>
</feature>
<evidence type="ECO:0000313" key="4">
    <source>
        <dbReference type="Proteomes" id="UP000027586"/>
    </source>
</evidence>
<dbReference type="PANTHER" id="PTHR43108">
    <property type="entry name" value="N-ACETYLGLUCOSAMINE-6-SULFATASE FAMILY MEMBER"/>
    <property type="match status" value="1"/>
</dbReference>
<dbReference type="InterPro" id="IPR000917">
    <property type="entry name" value="Sulfatase_N"/>
</dbReference>
<evidence type="ECO:0000313" key="3">
    <source>
        <dbReference type="EMBL" id="CDH50211.1"/>
    </source>
</evidence>
<dbReference type="AlphaFoldDB" id="A0A068RMM4"/>
<accession>A0A068RMM4</accession>
<dbReference type="STRING" id="1263082.A0A068RMM4"/>